<keyword evidence="6" id="KW-0007">Acetylation</keyword>
<feature type="binding site" evidence="6">
    <location>
        <position position="230"/>
    </location>
    <ligand>
        <name>substrate</name>
    </ligand>
</feature>
<dbReference type="PANTHER" id="PTHR12544:SF48">
    <property type="entry name" value="GLUTAMINASE 1"/>
    <property type="match status" value="1"/>
</dbReference>
<name>A0A5C9A017_9GAMM</name>
<keyword evidence="8" id="KW-1185">Reference proteome</keyword>
<sequence>MPEHSRTGEVTPGLWTRLSAGLLPTLFLALAVLPSSLALAGARDLQAVVDEAFTAYRGVDDGEVATYIPALAEADPDHFAVAIATVSGEVFSAGDSNRTFAIMSAAKPFTLALLLQQQGPDFVFEHIGVEPTGLPFNALSNIEDPPLAPLNPMVNAGAITAVSLLQAESAGQRWTLLQNWYSAFAGEPLELMDNVYRSVSEGGYRNRAVADLLQLHDRLGASPAETLEVYNRQSSVGVTAKQLAVMGATLASGGSNPLTGQRVLSPELIDEVLAVMMTSGFYDESGWWAYTTGLPAKSGVGGGVVAIVPGRMAIVGYSPRLSPAGNSVRGLLAVQHIARELRLNLFRTAP</sequence>
<dbReference type="InterPro" id="IPR015868">
    <property type="entry name" value="Glutaminase"/>
</dbReference>
<comment type="similarity">
    <text evidence="1 6">Belongs to the glutaminase family.</text>
</comment>
<comment type="subunit">
    <text evidence="2 6">Homotetramer.</text>
</comment>
<reference evidence="7 8" key="1">
    <citation type="submission" date="2019-08" db="EMBL/GenBank/DDBJ databases">
        <title>Parahaliea maris sp. nov., isolated from the surface seawater.</title>
        <authorList>
            <person name="Liu Y."/>
        </authorList>
    </citation>
    <scope>NUCLEOTIDE SEQUENCE [LARGE SCALE GENOMIC DNA]</scope>
    <source>
        <strain evidence="7 8">HSLHS9</strain>
    </source>
</reference>
<dbReference type="PANTHER" id="PTHR12544">
    <property type="entry name" value="GLUTAMINASE"/>
    <property type="match status" value="1"/>
</dbReference>
<dbReference type="EC" id="3.5.1.2" evidence="3 6"/>
<dbReference type="AlphaFoldDB" id="A0A5C9A017"/>
<dbReference type="Proteomes" id="UP000321039">
    <property type="component" value="Unassembled WGS sequence"/>
</dbReference>
<accession>A0A5C9A017</accession>
<evidence type="ECO:0000256" key="3">
    <source>
        <dbReference type="ARBA" id="ARBA00012918"/>
    </source>
</evidence>
<feature type="binding site" evidence="6">
    <location>
        <position position="155"/>
    </location>
    <ligand>
        <name>substrate</name>
    </ligand>
</feature>
<feature type="binding site" evidence="6">
    <location>
        <position position="300"/>
    </location>
    <ligand>
        <name>substrate</name>
    </ligand>
</feature>
<dbReference type="FunFam" id="3.40.710.10:FF:000005">
    <property type="entry name" value="Glutaminase"/>
    <property type="match status" value="1"/>
</dbReference>
<evidence type="ECO:0000256" key="2">
    <source>
        <dbReference type="ARBA" id="ARBA00011881"/>
    </source>
</evidence>
<dbReference type="GO" id="GO:0006537">
    <property type="term" value="P:glutamate biosynthetic process"/>
    <property type="evidence" value="ECO:0007669"/>
    <property type="project" value="TreeGrafter"/>
</dbReference>
<dbReference type="Gene3D" id="3.40.710.10">
    <property type="entry name" value="DD-peptidase/beta-lactamase superfamily"/>
    <property type="match status" value="1"/>
</dbReference>
<dbReference type="GO" id="GO:0006543">
    <property type="term" value="P:L-glutamine catabolic process"/>
    <property type="evidence" value="ECO:0007669"/>
    <property type="project" value="TreeGrafter"/>
</dbReference>
<comment type="catalytic activity">
    <reaction evidence="5 6">
        <text>L-glutamine + H2O = L-glutamate + NH4(+)</text>
        <dbReference type="Rhea" id="RHEA:15889"/>
        <dbReference type="ChEBI" id="CHEBI:15377"/>
        <dbReference type="ChEBI" id="CHEBI:28938"/>
        <dbReference type="ChEBI" id="CHEBI:29985"/>
        <dbReference type="ChEBI" id="CHEBI:58359"/>
        <dbReference type="EC" id="3.5.1.2"/>
    </reaction>
</comment>
<evidence type="ECO:0000313" key="8">
    <source>
        <dbReference type="Proteomes" id="UP000321039"/>
    </source>
</evidence>
<feature type="binding site" evidence="6">
    <location>
        <position position="282"/>
    </location>
    <ligand>
        <name>substrate</name>
    </ligand>
</feature>
<feature type="binding site" evidence="6">
    <location>
        <position position="206"/>
    </location>
    <ligand>
        <name>substrate</name>
    </ligand>
</feature>
<proteinExistence type="inferred from homology"/>
<evidence type="ECO:0000256" key="4">
    <source>
        <dbReference type="ARBA" id="ARBA00022801"/>
    </source>
</evidence>
<dbReference type="SUPFAM" id="SSF56601">
    <property type="entry name" value="beta-lactamase/transpeptidase-like"/>
    <property type="match status" value="1"/>
</dbReference>
<dbReference type="Pfam" id="PF04960">
    <property type="entry name" value="Glutaminase"/>
    <property type="match status" value="1"/>
</dbReference>
<feature type="binding site" evidence="6">
    <location>
        <position position="104"/>
    </location>
    <ligand>
        <name>substrate</name>
    </ligand>
</feature>
<dbReference type="GO" id="GO:0004359">
    <property type="term" value="F:glutaminase activity"/>
    <property type="evidence" value="ECO:0007669"/>
    <property type="project" value="UniProtKB-UniRule"/>
</dbReference>
<protein>
    <recommendedName>
        <fullName evidence="3 6">Glutaminase</fullName>
        <ecNumber evidence="3 6">3.5.1.2</ecNumber>
    </recommendedName>
</protein>
<comment type="caution">
    <text evidence="7">The sequence shown here is derived from an EMBL/GenBank/DDBJ whole genome shotgun (WGS) entry which is preliminary data.</text>
</comment>
<gene>
    <name evidence="6 7" type="primary">glsA</name>
    <name evidence="7" type="ORF">FV139_13340</name>
</gene>
<evidence type="ECO:0000256" key="6">
    <source>
        <dbReference type="HAMAP-Rule" id="MF_00313"/>
    </source>
</evidence>
<dbReference type="InterPro" id="IPR012338">
    <property type="entry name" value="Beta-lactam/transpept-like"/>
</dbReference>
<dbReference type="HAMAP" id="MF_00313">
    <property type="entry name" value="Glutaminase"/>
    <property type="match status" value="1"/>
</dbReference>
<evidence type="ECO:0000256" key="5">
    <source>
        <dbReference type="ARBA" id="ARBA00049534"/>
    </source>
</evidence>
<comment type="caution">
    <text evidence="6">Lacks conserved residue(s) required for the propagation of feature annotation.</text>
</comment>
<organism evidence="7 8">
    <name type="scientific">Parahaliea maris</name>
    <dbReference type="NCBI Taxonomy" id="2716870"/>
    <lineage>
        <taxon>Bacteria</taxon>
        <taxon>Pseudomonadati</taxon>
        <taxon>Pseudomonadota</taxon>
        <taxon>Gammaproteobacteria</taxon>
        <taxon>Cellvibrionales</taxon>
        <taxon>Halieaceae</taxon>
        <taxon>Parahaliea</taxon>
    </lineage>
</organism>
<dbReference type="RefSeq" id="WP_148068939.1">
    <property type="nucleotide sequence ID" value="NZ_VRZA01000004.1"/>
</dbReference>
<keyword evidence="4 6" id="KW-0378">Hydrolase</keyword>
<dbReference type="EMBL" id="VRZA01000004">
    <property type="protein sequence ID" value="TXS92937.1"/>
    <property type="molecule type" value="Genomic_DNA"/>
</dbReference>
<evidence type="ECO:0000256" key="1">
    <source>
        <dbReference type="ARBA" id="ARBA00011076"/>
    </source>
</evidence>
<dbReference type="NCBIfam" id="TIGR03814">
    <property type="entry name" value="Gln_ase"/>
    <property type="match status" value="1"/>
</dbReference>
<evidence type="ECO:0000313" key="7">
    <source>
        <dbReference type="EMBL" id="TXS92937.1"/>
    </source>
</evidence>